<organism evidence="8 9">
    <name type="scientific">Rhodocytophaga aerolata</name>
    <dbReference type="NCBI Taxonomy" id="455078"/>
    <lineage>
        <taxon>Bacteria</taxon>
        <taxon>Pseudomonadati</taxon>
        <taxon>Bacteroidota</taxon>
        <taxon>Cytophagia</taxon>
        <taxon>Cytophagales</taxon>
        <taxon>Rhodocytophagaceae</taxon>
        <taxon>Rhodocytophaga</taxon>
    </lineage>
</organism>
<feature type="binding site" evidence="7">
    <location>
        <position position="108"/>
    </location>
    <ligand>
        <name>Zn(2+)</name>
        <dbReference type="ChEBI" id="CHEBI:29105"/>
        <note>catalytic</note>
    </ligand>
</feature>
<protein>
    <recommendedName>
        <fullName evidence="7">Endoribonuclease YbeY</fullName>
        <ecNumber evidence="7">3.1.-.-</ecNumber>
    </recommendedName>
</protein>
<evidence type="ECO:0000256" key="1">
    <source>
        <dbReference type="ARBA" id="ARBA00010875"/>
    </source>
</evidence>
<feature type="binding site" evidence="7">
    <location>
        <position position="112"/>
    </location>
    <ligand>
        <name>Zn(2+)</name>
        <dbReference type="ChEBI" id="CHEBI:29105"/>
        <note>catalytic</note>
    </ligand>
</feature>
<comment type="function">
    <text evidence="7">Single strand-specific metallo-endoribonuclease involved in late-stage 70S ribosome quality control and in maturation of the 3' terminus of the 16S rRNA.</text>
</comment>
<dbReference type="RefSeq" id="WP_302037047.1">
    <property type="nucleotide sequence ID" value="NZ_JAUKPO010000003.1"/>
</dbReference>
<evidence type="ECO:0000256" key="5">
    <source>
        <dbReference type="ARBA" id="ARBA00022801"/>
    </source>
</evidence>
<evidence type="ECO:0000313" key="8">
    <source>
        <dbReference type="EMBL" id="MDO1446249.1"/>
    </source>
</evidence>
<dbReference type="PANTHER" id="PTHR46986">
    <property type="entry name" value="ENDORIBONUCLEASE YBEY, CHLOROPLASTIC"/>
    <property type="match status" value="1"/>
</dbReference>
<dbReference type="Proteomes" id="UP001168528">
    <property type="component" value="Unassembled WGS sequence"/>
</dbReference>
<dbReference type="NCBIfam" id="TIGR00043">
    <property type="entry name" value="rRNA maturation RNase YbeY"/>
    <property type="match status" value="1"/>
</dbReference>
<sequence length="145" mass="17053">MASIHFFSEDITFQLKNKNAVRKWLKSVIIYEQHSLLTLNYIFCSDAYLLEINTKYLNHNYFTDVITFDNSSSELLEGDIFISIDRITDNATKFNSTFDFELFRVMVHGLLHLLGYNDHSDSEIAQIRLKENYYLSLIDFTVRST</sequence>
<evidence type="ECO:0000256" key="7">
    <source>
        <dbReference type="HAMAP-Rule" id="MF_00009"/>
    </source>
</evidence>
<dbReference type="InterPro" id="IPR002036">
    <property type="entry name" value="YbeY"/>
</dbReference>
<evidence type="ECO:0000256" key="2">
    <source>
        <dbReference type="ARBA" id="ARBA00022722"/>
    </source>
</evidence>
<accession>A0ABT8R2C2</accession>
<keyword evidence="3 7" id="KW-0479">Metal-binding</keyword>
<keyword evidence="2 7" id="KW-0540">Nuclease</keyword>
<keyword evidence="5 7" id="KW-0378">Hydrolase</keyword>
<dbReference type="PANTHER" id="PTHR46986:SF1">
    <property type="entry name" value="ENDORIBONUCLEASE YBEY, CHLOROPLASTIC"/>
    <property type="match status" value="1"/>
</dbReference>
<keyword evidence="7" id="KW-0690">Ribosome biogenesis</keyword>
<reference evidence="8" key="1">
    <citation type="submission" date="2023-07" db="EMBL/GenBank/DDBJ databases">
        <title>The genome sequence of Rhodocytophaga aerolata KACC 12507.</title>
        <authorList>
            <person name="Zhang X."/>
        </authorList>
    </citation>
    <scope>NUCLEOTIDE SEQUENCE</scope>
    <source>
        <strain evidence="8">KACC 12507</strain>
    </source>
</reference>
<evidence type="ECO:0000313" key="9">
    <source>
        <dbReference type="Proteomes" id="UP001168528"/>
    </source>
</evidence>
<evidence type="ECO:0000256" key="6">
    <source>
        <dbReference type="ARBA" id="ARBA00022833"/>
    </source>
</evidence>
<evidence type="ECO:0000256" key="4">
    <source>
        <dbReference type="ARBA" id="ARBA00022759"/>
    </source>
</evidence>
<feature type="binding site" evidence="7">
    <location>
        <position position="118"/>
    </location>
    <ligand>
        <name>Zn(2+)</name>
        <dbReference type="ChEBI" id="CHEBI:29105"/>
        <note>catalytic</note>
    </ligand>
</feature>
<dbReference type="InterPro" id="IPR020549">
    <property type="entry name" value="YbeY_CS"/>
</dbReference>
<dbReference type="HAMAP" id="MF_00009">
    <property type="entry name" value="Endoribonucl_YbeY"/>
    <property type="match status" value="1"/>
</dbReference>
<dbReference type="InterPro" id="IPR023091">
    <property type="entry name" value="MetalPrtase_cat_dom_sf_prd"/>
</dbReference>
<keyword evidence="7" id="KW-0963">Cytoplasm</keyword>
<comment type="caution">
    <text evidence="8">The sequence shown here is derived from an EMBL/GenBank/DDBJ whole genome shotgun (WGS) entry which is preliminary data.</text>
</comment>
<dbReference type="EC" id="3.1.-.-" evidence="7"/>
<proteinExistence type="inferred from homology"/>
<keyword evidence="6 7" id="KW-0862">Zinc</keyword>
<keyword evidence="4 7" id="KW-0255">Endonuclease</keyword>
<dbReference type="EMBL" id="JAUKPO010000003">
    <property type="protein sequence ID" value="MDO1446249.1"/>
    <property type="molecule type" value="Genomic_DNA"/>
</dbReference>
<gene>
    <name evidence="7 8" type="primary">ybeY</name>
    <name evidence="8" type="ORF">Q0590_08300</name>
</gene>
<dbReference type="SUPFAM" id="SSF55486">
    <property type="entry name" value="Metalloproteases ('zincins'), catalytic domain"/>
    <property type="match status" value="1"/>
</dbReference>
<comment type="subcellular location">
    <subcellularLocation>
        <location evidence="7">Cytoplasm</location>
    </subcellularLocation>
</comment>
<dbReference type="Gene3D" id="3.40.390.30">
    <property type="entry name" value="Metalloproteases ('zincins'), catalytic domain"/>
    <property type="match status" value="1"/>
</dbReference>
<keyword evidence="9" id="KW-1185">Reference proteome</keyword>
<evidence type="ECO:0000256" key="3">
    <source>
        <dbReference type="ARBA" id="ARBA00022723"/>
    </source>
</evidence>
<comment type="cofactor">
    <cofactor evidence="7">
        <name>Zn(2+)</name>
        <dbReference type="ChEBI" id="CHEBI:29105"/>
    </cofactor>
    <text evidence="7">Binds 1 zinc ion.</text>
</comment>
<name>A0ABT8R2C2_9BACT</name>
<comment type="similarity">
    <text evidence="1 7">Belongs to the endoribonuclease YbeY family.</text>
</comment>
<keyword evidence="7" id="KW-0698">rRNA processing</keyword>
<dbReference type="Pfam" id="PF02130">
    <property type="entry name" value="YbeY"/>
    <property type="match status" value="1"/>
</dbReference>
<dbReference type="PROSITE" id="PS01306">
    <property type="entry name" value="UPF0054"/>
    <property type="match status" value="1"/>
</dbReference>